<evidence type="ECO:0000313" key="10">
    <source>
        <dbReference type="Proteomes" id="UP001216907"/>
    </source>
</evidence>
<dbReference type="EMBL" id="JARRAG010000002">
    <property type="protein sequence ID" value="MDG3004979.1"/>
    <property type="molecule type" value="Genomic_DNA"/>
</dbReference>
<evidence type="ECO:0000256" key="5">
    <source>
        <dbReference type="ARBA" id="ARBA00022833"/>
    </source>
</evidence>
<keyword evidence="5" id="KW-0862">Zinc</keyword>
<reference evidence="9 10" key="1">
    <citation type="submission" date="2023-03" db="EMBL/GenBank/DDBJ databases">
        <title>Paludisphaera mucosa sp. nov. a novel planctomycete from northern fen.</title>
        <authorList>
            <person name="Ivanova A."/>
        </authorList>
    </citation>
    <scope>NUCLEOTIDE SEQUENCE [LARGE SCALE GENOMIC DNA]</scope>
    <source>
        <strain evidence="9 10">Pla2</strain>
    </source>
</reference>
<keyword evidence="2" id="KW-0645">Protease</keyword>
<organism evidence="9 10">
    <name type="scientific">Paludisphaera mucosa</name>
    <dbReference type="NCBI Taxonomy" id="3030827"/>
    <lineage>
        <taxon>Bacteria</taxon>
        <taxon>Pseudomonadati</taxon>
        <taxon>Planctomycetota</taxon>
        <taxon>Planctomycetia</taxon>
        <taxon>Isosphaerales</taxon>
        <taxon>Isosphaeraceae</taxon>
        <taxon>Paludisphaera</taxon>
    </lineage>
</organism>
<gene>
    <name evidence="9" type="ORF">PZE19_14420</name>
</gene>
<evidence type="ECO:0000256" key="2">
    <source>
        <dbReference type="ARBA" id="ARBA00022670"/>
    </source>
</evidence>
<dbReference type="InterPro" id="IPR001915">
    <property type="entry name" value="Peptidase_M48"/>
</dbReference>
<keyword evidence="10" id="KW-1185">Reference proteome</keyword>
<dbReference type="Pfam" id="PF01435">
    <property type="entry name" value="Peptidase_M48"/>
    <property type="match status" value="1"/>
</dbReference>
<evidence type="ECO:0000259" key="8">
    <source>
        <dbReference type="Pfam" id="PF01435"/>
    </source>
</evidence>
<sequence length="744" mass="81160">MDEFAREPAEVGDPEHDEEVFGIEPDPVPFTPEQVRAAFRGAIPPKRLPASYRLWTLVVACVMVTLPLIYLAIVGFAVYAMYWHATRNHVVFQSVRGKAAAVAYFGPLVVLGTVVLFLAKPLFAKRAERGRRRSIGRDEEPALFALVDGVCKAVGAPLPVRIDVDCEVNAAAGAERGLISLLRRRLVLRIGLPLVAVFEADQFAGVLAHEFGHFAQSAGMSLSRVIRSVNAWFARVVYARDEWDEALVEWSKSGNLYTIILGNLARSLVWATRGILRGLMYVGHAVSCTMLRHMEFDADRCEALLTGSATLASRRRRVRVALMAQGGAMSDVSESWRAGRLPDDLPRLIEANLPQISDAAIRSLEDSLAAEKTGVFDTHPADRDRIAAALRIDATGVFHLEGPATAFFRDFEALSRAATAHHYRGLLGEGFEPERLQPYREVVRGVEDLQADYKSFQRVCPASPLFHRPIPLPAEPPSVAEETDAAREELERLRGEQAAARGEHDALAAAEREALGLRVSAQAAQAMLAAGFRFRPADYGLTSVTDEAARSALDAIDRGVRERSPALDGYDQLCARRMTLALGLLDRDDAAIDEAEAARAEVGALYPFASELTARAWPALCAMLQARGVLRSILGSFEGNERDDALRRAILAAAEDLHSRLGGLNAAIGDDLTYPFEASRPGISTADHVLPVVPDENDVGGLLQAAEQAGERLHRTYIRALSRLSAIVERVEARLGLPPLAMDE</sequence>
<feature type="transmembrane region" description="Helical" evidence="7">
    <location>
        <begin position="54"/>
        <end position="82"/>
    </location>
</feature>
<keyword evidence="4 9" id="KW-0378">Hydrolase</keyword>
<keyword evidence="6 9" id="KW-0482">Metalloprotease</keyword>
<protein>
    <submittedName>
        <fullName evidence="9">M48 family metalloprotease</fullName>
        <ecNumber evidence="9">3.4.24.-</ecNumber>
    </submittedName>
</protein>
<keyword evidence="7" id="KW-0812">Transmembrane</keyword>
<proteinExistence type="predicted"/>
<dbReference type="CDD" id="cd07328">
    <property type="entry name" value="M48_Ste24p_like"/>
    <property type="match status" value="1"/>
</dbReference>
<dbReference type="GO" id="GO:0008237">
    <property type="term" value="F:metallopeptidase activity"/>
    <property type="evidence" value="ECO:0007669"/>
    <property type="project" value="UniProtKB-KW"/>
</dbReference>
<keyword evidence="7" id="KW-1133">Transmembrane helix</keyword>
<comment type="cofactor">
    <cofactor evidence="1">
        <name>Zn(2+)</name>
        <dbReference type="ChEBI" id="CHEBI:29105"/>
    </cofactor>
</comment>
<evidence type="ECO:0000256" key="3">
    <source>
        <dbReference type="ARBA" id="ARBA00022723"/>
    </source>
</evidence>
<evidence type="ECO:0000256" key="4">
    <source>
        <dbReference type="ARBA" id="ARBA00022801"/>
    </source>
</evidence>
<accession>A0ABT6FBQ5</accession>
<keyword evidence="3" id="KW-0479">Metal-binding</keyword>
<evidence type="ECO:0000256" key="7">
    <source>
        <dbReference type="SAM" id="Phobius"/>
    </source>
</evidence>
<evidence type="ECO:0000256" key="6">
    <source>
        <dbReference type="ARBA" id="ARBA00023049"/>
    </source>
</evidence>
<dbReference type="Gene3D" id="3.30.2010.10">
    <property type="entry name" value="Metalloproteases ('zincins'), catalytic domain"/>
    <property type="match status" value="1"/>
</dbReference>
<dbReference type="RefSeq" id="WP_277861329.1">
    <property type="nucleotide sequence ID" value="NZ_JARRAG010000002.1"/>
</dbReference>
<dbReference type="Proteomes" id="UP001216907">
    <property type="component" value="Unassembled WGS sequence"/>
</dbReference>
<keyword evidence="7" id="KW-0472">Membrane</keyword>
<evidence type="ECO:0000313" key="9">
    <source>
        <dbReference type="EMBL" id="MDG3004979.1"/>
    </source>
</evidence>
<feature type="domain" description="Peptidase M48" evidence="8">
    <location>
        <begin position="168"/>
        <end position="390"/>
    </location>
</feature>
<evidence type="ECO:0000256" key="1">
    <source>
        <dbReference type="ARBA" id="ARBA00001947"/>
    </source>
</evidence>
<dbReference type="EC" id="3.4.24.-" evidence="9"/>
<name>A0ABT6FBQ5_9BACT</name>
<feature type="transmembrane region" description="Helical" evidence="7">
    <location>
        <begin position="102"/>
        <end position="123"/>
    </location>
</feature>
<comment type="caution">
    <text evidence="9">The sequence shown here is derived from an EMBL/GenBank/DDBJ whole genome shotgun (WGS) entry which is preliminary data.</text>
</comment>